<proteinExistence type="predicted"/>
<dbReference type="GO" id="GO:0016829">
    <property type="term" value="F:lyase activity"/>
    <property type="evidence" value="ECO:0007669"/>
    <property type="project" value="InterPro"/>
</dbReference>
<dbReference type="eggNOG" id="COG4689">
    <property type="taxonomic scope" value="Bacteria"/>
</dbReference>
<dbReference type="AlphaFoldDB" id="D2N0Y4"/>
<dbReference type="HOGENOM" id="CLU_1815109_0_0_5"/>
<name>D2N0Y4_ZYMMO</name>
<evidence type="ECO:0000313" key="1">
    <source>
        <dbReference type="EMBL" id="ADB28986.1"/>
    </source>
</evidence>
<dbReference type="Pfam" id="PF06314">
    <property type="entry name" value="ADC"/>
    <property type="match status" value="1"/>
</dbReference>
<dbReference type="InterPro" id="IPR010451">
    <property type="entry name" value="Acetoacetate_decarboxylase"/>
</dbReference>
<dbReference type="SUPFAM" id="SSF160104">
    <property type="entry name" value="Acetoacetate decarboxylase-like"/>
    <property type="match status" value="1"/>
</dbReference>
<dbReference type="Gene3D" id="2.40.400.10">
    <property type="entry name" value="Acetoacetate decarboxylase-like"/>
    <property type="match status" value="1"/>
</dbReference>
<dbReference type="Proteomes" id="UP000001173">
    <property type="component" value="Chromosome"/>
</dbReference>
<evidence type="ECO:0000313" key="2">
    <source>
        <dbReference type="Proteomes" id="UP000001173"/>
    </source>
</evidence>
<reference evidence="1 2" key="2">
    <citation type="journal article" date="2009" name="Nat. Biotechnol.">
        <title>Improved genome annotation for Zymomonas mobilis.</title>
        <authorList>
            <person name="Yang S."/>
            <person name="Pappas K.M."/>
            <person name="Hauser L.J."/>
            <person name="Land M.L."/>
            <person name="Chen G.L."/>
            <person name="Hurst G.B."/>
            <person name="Pan C."/>
            <person name="Kouvelis V.N."/>
            <person name="Typas M.A."/>
            <person name="Pelletier D.A."/>
            <person name="Klingeman D.M."/>
            <person name="Chang Y.J."/>
            <person name="Samatova N.F."/>
            <person name="Brown S.D."/>
        </authorList>
    </citation>
    <scope>NUCLEOTIDE SEQUENCE [LARGE SCALE GENOMIC DNA]</scope>
    <source>
        <strain evidence="2">ATCC 31821 / ZM4 / CP4</strain>
    </source>
</reference>
<sequence>MDMTSGFQTVQRVPDRYFGASVAVKDRRVSKGHVQLSGLTNGSAAPFGSRSIVALRHFPSMYEGQHDQPAIFELVRLQAENVQASRVWEGDPALTIYDSPIEPLATLKPQRIGRGWRYSIAMTNRSNHLLRDLRGTTSSGEK</sequence>
<dbReference type="EMBL" id="AE008692">
    <property type="protein sequence ID" value="ADB28986.1"/>
    <property type="molecule type" value="Genomic_DNA"/>
</dbReference>
<protein>
    <submittedName>
        <fullName evidence="1">Uncharacterized protein</fullName>
    </submittedName>
</protein>
<organism evidence="1 2">
    <name type="scientific">Zymomonas mobilis subsp. mobilis (strain ATCC 31821 / ZM4 / CP4)</name>
    <dbReference type="NCBI Taxonomy" id="264203"/>
    <lineage>
        <taxon>Bacteria</taxon>
        <taxon>Pseudomonadati</taxon>
        <taxon>Pseudomonadota</taxon>
        <taxon>Alphaproteobacteria</taxon>
        <taxon>Sphingomonadales</taxon>
        <taxon>Zymomonadaceae</taxon>
        <taxon>Zymomonas</taxon>
    </lineage>
</organism>
<accession>D2N0Y4</accession>
<dbReference type="STRING" id="264203.ZMO2039"/>
<gene>
    <name evidence="1" type="ordered locus">ZMO2039</name>
</gene>
<keyword evidence="2" id="KW-1185">Reference proteome</keyword>
<dbReference type="KEGG" id="zmo:ZMO2039"/>
<dbReference type="InterPro" id="IPR023375">
    <property type="entry name" value="ADC_dom_sf"/>
</dbReference>
<reference evidence="1 2" key="1">
    <citation type="journal article" date="2005" name="Nat. Biotechnol.">
        <title>The genome sequence of the ethanologenic bacterium Zymomonas mobilis ZM4.</title>
        <authorList>
            <person name="Seo J.S."/>
            <person name="Chong H."/>
            <person name="Park H.S."/>
            <person name="Yoon K.O."/>
            <person name="Jung C."/>
            <person name="Kim J.J."/>
            <person name="Hong J.H."/>
            <person name="Kim H."/>
            <person name="Kim J.H."/>
            <person name="Kil J.I."/>
            <person name="Park C.J."/>
            <person name="Oh H.M."/>
            <person name="Lee J.S."/>
            <person name="Jin S.J."/>
            <person name="Um H.W."/>
            <person name="Lee H.J."/>
            <person name="Oh S.J."/>
            <person name="Kim J.Y."/>
            <person name="Kang H.L."/>
            <person name="Lee S.Y."/>
            <person name="Lee K.J."/>
            <person name="Kang H.S."/>
        </authorList>
    </citation>
    <scope>NUCLEOTIDE SEQUENCE [LARGE SCALE GENOMIC DNA]</scope>
    <source>
        <strain evidence="2">ATCC 31821 / ZM4 / CP4</strain>
    </source>
</reference>